<dbReference type="OrthoDB" id="199913at2759"/>
<dbReference type="InterPro" id="IPR033906">
    <property type="entry name" value="Lipase_N"/>
</dbReference>
<name>A0A1D2N8C2_ORCCI</name>
<evidence type="ECO:0000256" key="2">
    <source>
        <dbReference type="ARBA" id="ARBA00010701"/>
    </source>
</evidence>
<accession>A0A1D2N8C2</accession>
<gene>
    <name evidence="7" type="ORF">Ocin01_05169</name>
</gene>
<dbReference type="SUPFAM" id="SSF53474">
    <property type="entry name" value="alpha/beta-Hydrolases"/>
    <property type="match status" value="1"/>
</dbReference>
<dbReference type="Gene3D" id="3.40.50.1820">
    <property type="entry name" value="alpha/beta hydrolase"/>
    <property type="match status" value="1"/>
</dbReference>
<dbReference type="Proteomes" id="UP000094527">
    <property type="component" value="Unassembled WGS sequence"/>
</dbReference>
<sequence length="518" mass="57946">MKVWKTLIVTFLYLGKYNVHSIEGIVPFGLGQPLFASLGLPGLPDNPNPTRDRTRYRHRYPINPIIRTAGNNNTFAPALWDLASNSYPVDFFCYTKDNPYLPETLTVSNASESKYFDKGKPTKFVIHDFMQSTENSLIHDIKDAYMNKKEDYNVIMVDWEPARTYTYTVAVTVSEYVGKMAARIVQAMKMDSSKIHVIGFGLGAHAAGVMGNDLKQQMNMTLARITGLDPSLPLFRMTGDYFRLDSEDAAFVDVIHTDGGDNLWNSNHLGMGKELGHVDIYPNRGIFQPGCRQNQAALPNYNSLQCSHQRALEIFKESIDDEMSFVACKCPTWTDFMESKCNCMLESNRIFVGEACPSAAHRGNYYLVTNESPPFGLGGKGTTPVLTRATDPGIAIQNLFSLNGGSGSLIQGIGQLTSIFTSPFKPFLNTLVRGAQQFNQNFQNNINNNNNNNNNNINNNNNQNDNFNVNQNDNFNANQDIILNENETTIIPPMIPMPVDDFNENFNPLLDSQLHPPN</sequence>
<dbReference type="EMBL" id="LJIJ01000148">
    <property type="protein sequence ID" value="ODN01513.1"/>
    <property type="molecule type" value="Genomic_DNA"/>
</dbReference>
<dbReference type="PANTHER" id="PTHR11610">
    <property type="entry name" value="LIPASE"/>
    <property type="match status" value="1"/>
</dbReference>
<dbReference type="InterPro" id="IPR000734">
    <property type="entry name" value="TAG_lipase"/>
</dbReference>
<dbReference type="GO" id="GO:0005615">
    <property type="term" value="C:extracellular space"/>
    <property type="evidence" value="ECO:0007669"/>
    <property type="project" value="TreeGrafter"/>
</dbReference>
<dbReference type="GO" id="GO:0017171">
    <property type="term" value="F:serine hydrolase activity"/>
    <property type="evidence" value="ECO:0007669"/>
    <property type="project" value="TreeGrafter"/>
</dbReference>
<comment type="caution">
    <text evidence="7">The sequence shown here is derived from an EMBL/GenBank/DDBJ whole genome shotgun (WGS) entry which is preliminary data.</text>
</comment>
<keyword evidence="3" id="KW-0964">Secreted</keyword>
<evidence type="ECO:0000256" key="5">
    <source>
        <dbReference type="SAM" id="MobiDB-lite"/>
    </source>
</evidence>
<dbReference type="Pfam" id="PF00151">
    <property type="entry name" value="Lipase"/>
    <property type="match status" value="1"/>
</dbReference>
<dbReference type="CDD" id="cd00707">
    <property type="entry name" value="Pancreat_lipase_like"/>
    <property type="match status" value="1"/>
</dbReference>
<dbReference type="AlphaFoldDB" id="A0A1D2N8C2"/>
<dbReference type="PRINTS" id="PR00821">
    <property type="entry name" value="TAGLIPASE"/>
</dbReference>
<evidence type="ECO:0000256" key="3">
    <source>
        <dbReference type="ARBA" id="ARBA00022525"/>
    </source>
</evidence>
<dbReference type="GO" id="GO:0016298">
    <property type="term" value="F:lipase activity"/>
    <property type="evidence" value="ECO:0007669"/>
    <property type="project" value="InterPro"/>
</dbReference>
<dbReference type="GO" id="GO:0016042">
    <property type="term" value="P:lipid catabolic process"/>
    <property type="evidence" value="ECO:0007669"/>
    <property type="project" value="TreeGrafter"/>
</dbReference>
<evidence type="ECO:0000259" key="6">
    <source>
        <dbReference type="Pfam" id="PF00151"/>
    </source>
</evidence>
<dbReference type="InterPro" id="IPR029058">
    <property type="entry name" value="AB_hydrolase_fold"/>
</dbReference>
<evidence type="ECO:0000313" key="7">
    <source>
        <dbReference type="EMBL" id="ODN01513.1"/>
    </source>
</evidence>
<evidence type="ECO:0000313" key="8">
    <source>
        <dbReference type="Proteomes" id="UP000094527"/>
    </source>
</evidence>
<evidence type="ECO:0000256" key="1">
    <source>
        <dbReference type="ARBA" id="ARBA00004613"/>
    </source>
</evidence>
<protein>
    <submittedName>
        <fullName evidence="7">Pancreatic lipase-related protein 2</fullName>
    </submittedName>
</protein>
<comment type="similarity">
    <text evidence="2 4">Belongs to the AB hydrolase superfamily. Lipase family.</text>
</comment>
<reference evidence="7 8" key="1">
    <citation type="journal article" date="2016" name="Genome Biol. Evol.">
        <title>Gene Family Evolution Reflects Adaptation to Soil Environmental Stressors in the Genome of the Collembolan Orchesella cincta.</title>
        <authorList>
            <person name="Faddeeva-Vakhrusheva A."/>
            <person name="Derks M.F."/>
            <person name="Anvar S.Y."/>
            <person name="Agamennone V."/>
            <person name="Suring W."/>
            <person name="Smit S."/>
            <person name="van Straalen N.M."/>
            <person name="Roelofs D."/>
        </authorList>
    </citation>
    <scope>NUCLEOTIDE SEQUENCE [LARGE SCALE GENOMIC DNA]</scope>
    <source>
        <tissue evidence="7">Mixed pool</tissue>
    </source>
</reference>
<dbReference type="PANTHER" id="PTHR11610:SF173">
    <property type="entry name" value="LIPASE DOMAIN-CONTAINING PROTEIN-RELATED"/>
    <property type="match status" value="1"/>
</dbReference>
<dbReference type="InterPro" id="IPR013818">
    <property type="entry name" value="Lipase"/>
</dbReference>
<proteinExistence type="inferred from homology"/>
<feature type="region of interest" description="Disordered" evidence="5">
    <location>
        <begin position="449"/>
        <end position="473"/>
    </location>
</feature>
<evidence type="ECO:0000256" key="4">
    <source>
        <dbReference type="RuleBase" id="RU004262"/>
    </source>
</evidence>
<feature type="domain" description="Lipase" evidence="6">
    <location>
        <begin position="86"/>
        <end position="375"/>
    </location>
</feature>
<comment type="subcellular location">
    <subcellularLocation>
        <location evidence="1">Secreted</location>
    </subcellularLocation>
</comment>
<organism evidence="7 8">
    <name type="scientific">Orchesella cincta</name>
    <name type="common">Springtail</name>
    <name type="synonym">Podura cincta</name>
    <dbReference type="NCBI Taxonomy" id="48709"/>
    <lineage>
        <taxon>Eukaryota</taxon>
        <taxon>Metazoa</taxon>
        <taxon>Ecdysozoa</taxon>
        <taxon>Arthropoda</taxon>
        <taxon>Hexapoda</taxon>
        <taxon>Collembola</taxon>
        <taxon>Entomobryomorpha</taxon>
        <taxon>Entomobryoidea</taxon>
        <taxon>Orchesellidae</taxon>
        <taxon>Orchesellinae</taxon>
        <taxon>Orchesella</taxon>
    </lineage>
</organism>
<keyword evidence="8" id="KW-1185">Reference proteome</keyword>